<keyword evidence="3" id="KW-1185">Reference proteome</keyword>
<evidence type="ECO:0000256" key="1">
    <source>
        <dbReference type="SAM" id="SignalP"/>
    </source>
</evidence>
<name>A0ABW2YG02_9GAMM</name>
<evidence type="ECO:0000313" key="3">
    <source>
        <dbReference type="Proteomes" id="UP001597110"/>
    </source>
</evidence>
<proteinExistence type="predicted"/>
<keyword evidence="1" id="KW-0732">Signal</keyword>
<dbReference type="RefSeq" id="WP_386825232.1">
    <property type="nucleotide sequence ID" value="NZ_JBHTIF010000003.1"/>
</dbReference>
<evidence type="ECO:0000313" key="2">
    <source>
        <dbReference type="EMBL" id="MFD0726946.1"/>
    </source>
</evidence>
<dbReference type="EMBL" id="JBHTIF010000003">
    <property type="protein sequence ID" value="MFD0726946.1"/>
    <property type="molecule type" value="Genomic_DNA"/>
</dbReference>
<feature type="signal peptide" evidence="1">
    <location>
        <begin position="1"/>
        <end position="24"/>
    </location>
</feature>
<protein>
    <recommendedName>
        <fullName evidence="4">Secreted protein</fullName>
    </recommendedName>
</protein>
<organism evidence="2 3">
    <name type="scientific">Lysobacter brunescens</name>
    <dbReference type="NCBI Taxonomy" id="262323"/>
    <lineage>
        <taxon>Bacteria</taxon>
        <taxon>Pseudomonadati</taxon>
        <taxon>Pseudomonadota</taxon>
        <taxon>Gammaproteobacteria</taxon>
        <taxon>Lysobacterales</taxon>
        <taxon>Lysobacteraceae</taxon>
        <taxon>Lysobacter</taxon>
    </lineage>
</organism>
<dbReference type="Proteomes" id="UP001597110">
    <property type="component" value="Unassembled WGS sequence"/>
</dbReference>
<sequence length="134" mass="14352">MPVRKMTTLAVLPLLFGIAMPSTAAASEAREGVAMMLDAINSQCGSMSAQLRNAPGLGATLSSRPENLLCDCVQKRIETMPLVKEIQGFDDAKINALIEKQGFKDYLVAKLSATMFTCVTDELNAGADAIRPEM</sequence>
<gene>
    <name evidence="2" type="ORF">ACFQ0E_15215</name>
</gene>
<comment type="caution">
    <text evidence="2">The sequence shown here is derived from an EMBL/GenBank/DDBJ whole genome shotgun (WGS) entry which is preliminary data.</text>
</comment>
<reference evidence="3" key="1">
    <citation type="journal article" date="2019" name="Int. J. Syst. Evol. Microbiol.">
        <title>The Global Catalogue of Microorganisms (GCM) 10K type strain sequencing project: providing services to taxonomists for standard genome sequencing and annotation.</title>
        <authorList>
            <consortium name="The Broad Institute Genomics Platform"/>
            <consortium name="The Broad Institute Genome Sequencing Center for Infectious Disease"/>
            <person name="Wu L."/>
            <person name="Ma J."/>
        </authorList>
    </citation>
    <scope>NUCLEOTIDE SEQUENCE [LARGE SCALE GENOMIC DNA]</scope>
    <source>
        <strain evidence="3">CCUG 55585</strain>
    </source>
</reference>
<evidence type="ECO:0008006" key="4">
    <source>
        <dbReference type="Google" id="ProtNLM"/>
    </source>
</evidence>
<feature type="chain" id="PRO_5047304890" description="Secreted protein" evidence="1">
    <location>
        <begin position="25"/>
        <end position="134"/>
    </location>
</feature>
<accession>A0ABW2YG02</accession>